<feature type="region of interest" description="Disordered" evidence="1">
    <location>
        <begin position="56"/>
        <end position="83"/>
    </location>
</feature>
<evidence type="ECO:0000313" key="2">
    <source>
        <dbReference type="EMBL" id="GLY75443.1"/>
    </source>
</evidence>
<evidence type="ECO:0000256" key="1">
    <source>
        <dbReference type="SAM" id="MobiDB-lite"/>
    </source>
</evidence>
<reference evidence="2" key="1">
    <citation type="submission" date="2023-03" db="EMBL/GenBank/DDBJ databases">
        <title>Actinoallomurus iriomotensis NBRC 103681.</title>
        <authorList>
            <person name="Ichikawa N."/>
            <person name="Sato H."/>
            <person name="Tonouchi N."/>
        </authorList>
    </citation>
    <scope>NUCLEOTIDE SEQUENCE</scope>
    <source>
        <strain evidence="2">NBRC 103681</strain>
    </source>
</reference>
<dbReference type="EMBL" id="BSTJ01000004">
    <property type="protein sequence ID" value="GLY75443.1"/>
    <property type="molecule type" value="Genomic_DNA"/>
</dbReference>
<protein>
    <submittedName>
        <fullName evidence="2">Uncharacterized protein</fullName>
    </submittedName>
</protein>
<proteinExistence type="predicted"/>
<accession>A0A9W6VKM6</accession>
<evidence type="ECO:0000313" key="3">
    <source>
        <dbReference type="Proteomes" id="UP001165135"/>
    </source>
</evidence>
<sequence>MRCRYAQRTHLIDIRENLIARIELACSIPIELEAAHRATKRRSGLWNATRRCAGGGKDSIDTGQAALTPSGRVAAHRTTAFPA</sequence>
<comment type="caution">
    <text evidence="2">The sequence shown here is derived from an EMBL/GenBank/DDBJ whole genome shotgun (WGS) entry which is preliminary data.</text>
</comment>
<dbReference type="AlphaFoldDB" id="A0A9W6VKM6"/>
<gene>
    <name evidence="2" type="ORF">Airi01_037100</name>
</gene>
<name>A0A9W6VKM6_9ACTN</name>
<organism evidence="2 3">
    <name type="scientific">Actinoallomurus iriomotensis</name>
    <dbReference type="NCBI Taxonomy" id="478107"/>
    <lineage>
        <taxon>Bacteria</taxon>
        <taxon>Bacillati</taxon>
        <taxon>Actinomycetota</taxon>
        <taxon>Actinomycetes</taxon>
        <taxon>Streptosporangiales</taxon>
        <taxon>Thermomonosporaceae</taxon>
        <taxon>Actinoallomurus</taxon>
    </lineage>
</organism>
<dbReference type="Proteomes" id="UP001165135">
    <property type="component" value="Unassembled WGS sequence"/>
</dbReference>